<gene>
    <name evidence="1" type="ORF">OESDEN_04963</name>
</gene>
<organism evidence="1 2">
    <name type="scientific">Oesophagostomum dentatum</name>
    <name type="common">Nodular worm</name>
    <dbReference type="NCBI Taxonomy" id="61180"/>
    <lineage>
        <taxon>Eukaryota</taxon>
        <taxon>Metazoa</taxon>
        <taxon>Ecdysozoa</taxon>
        <taxon>Nematoda</taxon>
        <taxon>Chromadorea</taxon>
        <taxon>Rhabditida</taxon>
        <taxon>Rhabditina</taxon>
        <taxon>Rhabditomorpha</taxon>
        <taxon>Strongyloidea</taxon>
        <taxon>Strongylidae</taxon>
        <taxon>Oesophagostomum</taxon>
    </lineage>
</organism>
<evidence type="ECO:0000313" key="2">
    <source>
        <dbReference type="Proteomes" id="UP000053660"/>
    </source>
</evidence>
<dbReference type="AlphaFoldDB" id="A0A0B1TCU0"/>
<dbReference type="Proteomes" id="UP000053660">
    <property type="component" value="Unassembled WGS sequence"/>
</dbReference>
<evidence type="ECO:0000313" key="1">
    <source>
        <dbReference type="EMBL" id="KHJ95094.1"/>
    </source>
</evidence>
<protein>
    <submittedName>
        <fullName evidence="1">Uncharacterized protein</fullName>
    </submittedName>
</protein>
<accession>A0A0B1TCU0</accession>
<name>A0A0B1TCU0_OESDE</name>
<keyword evidence="2" id="KW-1185">Reference proteome</keyword>
<dbReference type="OrthoDB" id="10505737at2759"/>
<sequence length="116" mass="13166">MTEHQFSILDSAHGRKSPFFEDRLQESTSSDTEDNDNLVVVQNSGKKRSQSLQDVSSNCSLSERDLLHTLGKLHGKLATAQLRARTKRMQADMTAEERDDVSSNKLFYDLDFFLTP</sequence>
<proteinExistence type="predicted"/>
<reference evidence="1 2" key="1">
    <citation type="submission" date="2014-03" db="EMBL/GenBank/DDBJ databases">
        <title>Draft genome of the hookworm Oesophagostomum dentatum.</title>
        <authorList>
            <person name="Mitreva M."/>
        </authorList>
    </citation>
    <scope>NUCLEOTIDE SEQUENCE [LARGE SCALE GENOMIC DNA]</scope>
    <source>
        <strain evidence="1 2">OD-Hann</strain>
    </source>
</reference>
<dbReference type="EMBL" id="KN550083">
    <property type="protein sequence ID" value="KHJ95094.1"/>
    <property type="molecule type" value="Genomic_DNA"/>
</dbReference>